<dbReference type="SUPFAM" id="SSF53167">
    <property type="entry name" value="Purine and uridine phosphorylases"/>
    <property type="match status" value="1"/>
</dbReference>
<comment type="catalytic activity">
    <reaction evidence="1">
        <text>AMP + H2O = D-ribose 5-phosphate + adenine</text>
        <dbReference type="Rhea" id="RHEA:20129"/>
        <dbReference type="ChEBI" id="CHEBI:15377"/>
        <dbReference type="ChEBI" id="CHEBI:16708"/>
        <dbReference type="ChEBI" id="CHEBI:78346"/>
        <dbReference type="ChEBI" id="CHEBI:456215"/>
        <dbReference type="EC" id="3.2.2.4"/>
    </reaction>
</comment>
<keyword evidence="4" id="KW-0326">Glycosidase</keyword>
<evidence type="ECO:0000313" key="4">
    <source>
        <dbReference type="EMBL" id="MDJ1158640.1"/>
    </source>
</evidence>
<dbReference type="InterPro" id="IPR035994">
    <property type="entry name" value="Nucleoside_phosphorylase_sf"/>
</dbReference>
<feature type="domain" description="AMP nucleoside phosphorylase N-terminal" evidence="3">
    <location>
        <begin position="17"/>
        <end position="173"/>
    </location>
</feature>
<comment type="similarity">
    <text evidence="1">Belongs to the AMP nucleosidase family.</text>
</comment>
<dbReference type="NCBIfam" id="TIGR01717">
    <property type="entry name" value="AMP-nucleosdse"/>
    <property type="match status" value="1"/>
</dbReference>
<protein>
    <recommendedName>
        <fullName evidence="1">AMP nucleosidase</fullName>
        <ecNumber evidence="1">3.2.2.4</ecNumber>
    </recommendedName>
</protein>
<evidence type="ECO:0000259" key="2">
    <source>
        <dbReference type="Pfam" id="PF01048"/>
    </source>
</evidence>
<comment type="function">
    <text evidence="1">Catalyzes the hydrolysis of the N-glycosidic bond of AMP to form adenine and ribose 5-phosphate. Involved in regulation of AMP concentrations.</text>
</comment>
<dbReference type="PANTHER" id="PTHR43691">
    <property type="entry name" value="URIDINE PHOSPHORYLASE"/>
    <property type="match status" value="1"/>
</dbReference>
<sequence>MRLEKSSEFIDVSTPDEAVDRLTALHASATAALRDALERYLSDRTPPTPAERALFRYPELRVTYRPEGVMPVSARAYAKFQGPGVYATTITQPQAFRPYLLEQLRHLIADYGATLAVGTSAQDIPYPYVVERGDELAGSGVTAAELARFFPVPLLAAVGDEIADGLWEQPPDRPRPLALFDAVRVDFSLKRLMHYTGTDWRAVQPWILLTNYHRYVDQFVRWGLAQLREDGRFVRLVLPGNAVIERDLPETEAIARATAVAWHRFQMPAYHLVAKDGHGVTLVNIGVGPANAKNITDHLAVLRPHCWLMIGHCGGLRQSQTIGDYVLAHAYLRQDGILDDAVPPDIPIPALAEVQVALQEAAALVTGDRGEALKRRLRTGTVMTNDDRNWELRWSQERRRINLSRAIAVDMESGTIAAQGYRLRVPYGTLLCVSDKPLHGEIKLPGAANAFYERAVGEHLRIALAALDLLRSQRESLHSRKLRSFDEPVFR</sequence>
<gene>
    <name evidence="1" type="primary">amn</name>
    <name evidence="4" type="ORF">QNA08_10375</name>
</gene>
<dbReference type="Gene3D" id="3.30.1730.10">
    <property type="entry name" value="AMP nucleoside phosphorylase, N-terminal domain"/>
    <property type="match status" value="1"/>
</dbReference>
<evidence type="ECO:0000313" key="5">
    <source>
        <dbReference type="Proteomes" id="UP001321492"/>
    </source>
</evidence>
<dbReference type="Proteomes" id="UP001321492">
    <property type="component" value="Unassembled WGS sequence"/>
</dbReference>
<feature type="domain" description="Nucleoside phosphorylase" evidence="2">
    <location>
        <begin position="274"/>
        <end position="466"/>
    </location>
</feature>
<dbReference type="Pfam" id="PF10423">
    <property type="entry name" value="AMNp_N"/>
    <property type="match status" value="1"/>
</dbReference>
<dbReference type="RefSeq" id="WP_283740622.1">
    <property type="nucleotide sequence ID" value="NZ_JASJEV010000005.1"/>
</dbReference>
<organism evidence="4 5">
    <name type="scientific">Chelatococcus albus</name>
    <dbReference type="NCBI Taxonomy" id="3047466"/>
    <lineage>
        <taxon>Bacteria</taxon>
        <taxon>Pseudomonadati</taxon>
        <taxon>Pseudomonadota</taxon>
        <taxon>Alphaproteobacteria</taxon>
        <taxon>Hyphomicrobiales</taxon>
        <taxon>Chelatococcaceae</taxon>
        <taxon>Chelatococcus</taxon>
    </lineage>
</organism>
<dbReference type="InterPro" id="IPR011271">
    <property type="entry name" value="AMP_nucleosidase"/>
</dbReference>
<dbReference type="HAMAP" id="MF_01932">
    <property type="entry name" value="AMP_nucleosidase"/>
    <property type="match status" value="1"/>
</dbReference>
<dbReference type="EC" id="3.2.2.4" evidence="1"/>
<dbReference type="NCBIfam" id="NF006142">
    <property type="entry name" value="PRK08292.1"/>
    <property type="match status" value="1"/>
</dbReference>
<comment type="caution">
    <text evidence="4">The sequence shown here is derived from an EMBL/GenBank/DDBJ whole genome shotgun (WGS) entry which is preliminary data.</text>
</comment>
<reference evidence="4 5" key="1">
    <citation type="submission" date="2023-05" db="EMBL/GenBank/DDBJ databases">
        <title>Chelatococcus sp. nov., a moderately thermophilic bacterium isolated from hot spring microbial mat.</title>
        <authorList>
            <person name="Hu C.-J."/>
            <person name="Li W.-J."/>
        </authorList>
    </citation>
    <scope>NUCLEOTIDE SEQUENCE [LARGE SCALE GENOMIC DNA]</scope>
    <source>
        <strain evidence="4 5">SYSU G07232</strain>
    </source>
</reference>
<dbReference type="InterPro" id="IPR037109">
    <property type="entry name" value="AMP_N_sf"/>
</dbReference>
<keyword evidence="1 4" id="KW-0378">Hydrolase</keyword>
<dbReference type="InterPro" id="IPR000845">
    <property type="entry name" value="Nucleoside_phosphorylase_d"/>
</dbReference>
<evidence type="ECO:0000256" key="1">
    <source>
        <dbReference type="HAMAP-Rule" id="MF_01932"/>
    </source>
</evidence>
<name>A0ABT7AGZ3_9HYPH</name>
<accession>A0ABT7AGZ3</accession>
<evidence type="ECO:0000259" key="3">
    <source>
        <dbReference type="Pfam" id="PF10423"/>
    </source>
</evidence>
<proteinExistence type="inferred from homology"/>
<dbReference type="GO" id="GO:0008714">
    <property type="term" value="F:AMP nucleosidase activity"/>
    <property type="evidence" value="ECO:0007669"/>
    <property type="project" value="UniProtKB-EC"/>
</dbReference>
<dbReference type="Pfam" id="PF01048">
    <property type="entry name" value="PNP_UDP_1"/>
    <property type="match status" value="1"/>
</dbReference>
<keyword evidence="5" id="KW-1185">Reference proteome</keyword>
<dbReference type="EMBL" id="JASJEV010000005">
    <property type="protein sequence ID" value="MDJ1158640.1"/>
    <property type="molecule type" value="Genomic_DNA"/>
</dbReference>
<dbReference type="InterPro" id="IPR018953">
    <property type="entry name" value="AMP_nucleoside_Pase_N"/>
</dbReference>
<dbReference type="PANTHER" id="PTHR43691:SF6">
    <property type="entry name" value="AMP NUCLEOSIDASE"/>
    <property type="match status" value="1"/>
</dbReference>
<dbReference type="Gene3D" id="3.40.50.1580">
    <property type="entry name" value="Nucleoside phosphorylase domain"/>
    <property type="match status" value="1"/>
</dbReference>